<dbReference type="EC" id="2.4.-.-" evidence="2"/>
<dbReference type="PANTHER" id="PTHR45947:SF3">
    <property type="entry name" value="SULFOQUINOVOSYL TRANSFERASE SQD2"/>
    <property type="match status" value="1"/>
</dbReference>
<name>A0AAE4RZ65_9BACT</name>
<proteinExistence type="predicted"/>
<gene>
    <name evidence="2" type="ORF">RVH45_00810</name>
</gene>
<dbReference type="Proteomes" id="UP001181086">
    <property type="component" value="Unassembled WGS sequence"/>
</dbReference>
<dbReference type="GO" id="GO:0016757">
    <property type="term" value="F:glycosyltransferase activity"/>
    <property type="evidence" value="ECO:0007669"/>
    <property type="project" value="UniProtKB-KW"/>
</dbReference>
<dbReference type="InterPro" id="IPR001296">
    <property type="entry name" value="Glyco_trans_1"/>
</dbReference>
<evidence type="ECO:0000313" key="2">
    <source>
        <dbReference type="EMBL" id="MDU0268463.1"/>
    </source>
</evidence>
<sequence>MKNILVVITTAFVPTGGLTTVMMNYYRMMNKEEVKIDFASTNNPPQVLLDEIHASGSEYCQLPDRKNVLAYFFALKKLCRGYDGMHVHANSAMAVMELQAAIWAGIKIRIIHNHSSRSQHNLLNQLFLSLYRRSFTQAVACSDEAGEWLYGKNGFITLRNAINAKRFKFDVVKRLIMRHNFGFGDDEYVIGHIGKFMEAKNHPFLIEVFTKYHALQPKSKLLLIGDGELRHLVEAAIDKNKVNDCVILAGLRSDIPDVLQAIDIFLFPSIYEGMPLSVVEAQASGLPCIISDAVTKMVNIGEDVIQLPLSKGADYWAEYLGNVKYELSRQERCERNTELITKAGYNIETEAENLMRIYKNL</sequence>
<reference evidence="2" key="1">
    <citation type="submission" date="2023-10" db="EMBL/GenBank/DDBJ databases">
        <title>Genome of Potential pathogenic bacteria in Crohn's disease.</title>
        <authorList>
            <person name="Rodriguez-Palacios A."/>
        </authorList>
    </citation>
    <scope>NUCLEOTIDE SEQUENCE</scope>
    <source>
        <strain evidence="2">CavFT-hAR62</strain>
    </source>
</reference>
<accession>A0AAE4RZ65</accession>
<dbReference type="InterPro" id="IPR050194">
    <property type="entry name" value="Glycosyltransferase_grp1"/>
</dbReference>
<dbReference type="RefSeq" id="WP_176825832.1">
    <property type="nucleotide sequence ID" value="NZ_JADMOY010000052.1"/>
</dbReference>
<keyword evidence="2" id="KW-0808">Transferase</keyword>
<keyword evidence="2" id="KW-0328">Glycosyltransferase</keyword>
<dbReference type="EMBL" id="JAWDEV010000001">
    <property type="protein sequence ID" value="MDU0268463.1"/>
    <property type="molecule type" value="Genomic_DNA"/>
</dbReference>
<organism evidence="2 3">
    <name type="scientific">Phocaeicola dorei</name>
    <dbReference type="NCBI Taxonomy" id="357276"/>
    <lineage>
        <taxon>Bacteria</taxon>
        <taxon>Pseudomonadati</taxon>
        <taxon>Bacteroidota</taxon>
        <taxon>Bacteroidia</taxon>
        <taxon>Bacteroidales</taxon>
        <taxon>Bacteroidaceae</taxon>
        <taxon>Phocaeicola</taxon>
    </lineage>
</organism>
<dbReference type="Pfam" id="PF00534">
    <property type="entry name" value="Glycos_transf_1"/>
    <property type="match status" value="1"/>
</dbReference>
<feature type="domain" description="Glycosyl transferase family 1" evidence="1">
    <location>
        <begin position="178"/>
        <end position="293"/>
    </location>
</feature>
<protein>
    <submittedName>
        <fullName evidence="2">Glycosyltransferase</fullName>
        <ecNumber evidence="2">2.4.-.-</ecNumber>
    </submittedName>
</protein>
<evidence type="ECO:0000313" key="3">
    <source>
        <dbReference type="Proteomes" id="UP001181086"/>
    </source>
</evidence>
<dbReference type="AlphaFoldDB" id="A0AAE4RZ65"/>
<dbReference type="PANTHER" id="PTHR45947">
    <property type="entry name" value="SULFOQUINOVOSYL TRANSFERASE SQD2"/>
    <property type="match status" value="1"/>
</dbReference>
<comment type="caution">
    <text evidence="2">The sequence shown here is derived from an EMBL/GenBank/DDBJ whole genome shotgun (WGS) entry which is preliminary data.</text>
</comment>
<dbReference type="Gene3D" id="3.40.50.2000">
    <property type="entry name" value="Glycogen Phosphorylase B"/>
    <property type="match status" value="2"/>
</dbReference>
<evidence type="ECO:0000259" key="1">
    <source>
        <dbReference type="Pfam" id="PF00534"/>
    </source>
</evidence>
<dbReference type="SUPFAM" id="SSF53756">
    <property type="entry name" value="UDP-Glycosyltransferase/glycogen phosphorylase"/>
    <property type="match status" value="1"/>
</dbReference>